<dbReference type="Gene3D" id="3.40.50.200">
    <property type="entry name" value="Peptidase S8/S53 domain"/>
    <property type="match status" value="1"/>
</dbReference>
<feature type="binding site" evidence="11">
    <location>
        <position position="564"/>
    </location>
    <ligand>
        <name>Ca(2+)</name>
        <dbReference type="ChEBI" id="CHEBI:29108"/>
    </ligand>
</feature>
<accession>A0A0A1TG01</accession>
<keyword evidence="15" id="KW-1185">Reference proteome</keyword>
<keyword evidence="5 11" id="KW-0645">Protease</keyword>
<keyword evidence="9 11" id="KW-0106">Calcium</keyword>
<gene>
    <name evidence="14" type="ORF">VHEMI04327</name>
</gene>
<dbReference type="InterPro" id="IPR015366">
    <property type="entry name" value="S53_propep"/>
</dbReference>
<dbReference type="PROSITE" id="PS51695">
    <property type="entry name" value="SEDOLISIN"/>
    <property type="match status" value="1"/>
</dbReference>
<dbReference type="EMBL" id="CDHN01000002">
    <property type="protein sequence ID" value="CEJ87173.1"/>
    <property type="molecule type" value="Genomic_DNA"/>
</dbReference>
<evidence type="ECO:0000256" key="12">
    <source>
        <dbReference type="SAM" id="SignalP"/>
    </source>
</evidence>
<dbReference type="GO" id="GO:0006508">
    <property type="term" value="P:proteolysis"/>
    <property type="evidence" value="ECO:0007669"/>
    <property type="project" value="UniProtKB-KW"/>
</dbReference>
<feature type="binding site" evidence="11">
    <location>
        <position position="543"/>
    </location>
    <ligand>
        <name>Ca(2+)</name>
        <dbReference type="ChEBI" id="CHEBI:29108"/>
    </ligand>
</feature>
<dbReference type="SMART" id="SM00944">
    <property type="entry name" value="Pro-kuma_activ"/>
    <property type="match status" value="1"/>
</dbReference>
<protein>
    <recommendedName>
        <fullName evidence="4">tripeptidyl-peptidase II</fullName>
        <ecNumber evidence="4">3.4.14.10</ecNumber>
    </recommendedName>
</protein>
<evidence type="ECO:0000259" key="13">
    <source>
        <dbReference type="PROSITE" id="PS51695"/>
    </source>
</evidence>
<feature type="active site" description="Charge relay system" evidence="11">
    <location>
        <position position="290"/>
    </location>
</feature>
<evidence type="ECO:0000256" key="5">
    <source>
        <dbReference type="ARBA" id="ARBA00022670"/>
    </source>
</evidence>
<keyword evidence="8 11" id="KW-0720">Serine protease</keyword>
<evidence type="ECO:0000256" key="6">
    <source>
        <dbReference type="ARBA" id="ARBA00022723"/>
    </source>
</evidence>
<sequence>MPSLSLRTVLALAAMGSVAVAAPPGDSLLHKLLGEHAILEQVVAPSAWKLAGKPHPESPMKLQIALKQSDITGLQAKLNDIADHNSPNYGKWLSKGEVDAFTAPDVKGIEAITGWLKAAGIADSAISQPSADWMHVEIPVGKAEKLLQANYGMYNHDDHEDSLMRTLAYAIPEGLHQHIETIQPTTSFLYNTAKRPSGIQPKPQHVRRRGGMSDCATAASPDCVRQLYNVDFKGQGLSSGAVVVFNRDTASTSDLAKYLKEYDPKVPSGTKYTEVFIGNATTKPKLNNMEPNLDTQMLVSLSYPNPASMIHAGPDDRLDRFFEDLLSLTDYINNHSNPPRVVSMSYSGDEPKQAHPYYERICNEFSKATARGVSFFMSSGDNGVGPSNNQCTTFRPTFPSGCQYITVVGATGITSDGTGEVAAKFEFIENGTSGGGFSNLFPAPDFQSANTSAYISNYVPASYDGKYNKTGRGYPDVAMLGKNLNIIFKGKEYLAEGTSASSPIFAALIAQINDMRAANNKTSLGWLNPRLYTDVAVRAAMRDITSGNNANCDTNGFTAEAGWDPVTGLGTFDFAALRKAFA</sequence>
<dbReference type="GO" id="GO:0004252">
    <property type="term" value="F:serine-type endopeptidase activity"/>
    <property type="evidence" value="ECO:0007669"/>
    <property type="project" value="UniProtKB-UniRule"/>
</dbReference>
<dbReference type="OrthoDB" id="409122at2759"/>
<dbReference type="CDD" id="cd04056">
    <property type="entry name" value="Peptidases_S53"/>
    <property type="match status" value="1"/>
</dbReference>
<comment type="function">
    <text evidence="2">Secreted tripeptidyl-peptidase which degrades proteins at acidic pHs and is involved in virulence.</text>
</comment>
<dbReference type="GO" id="GO:0005576">
    <property type="term" value="C:extracellular region"/>
    <property type="evidence" value="ECO:0007669"/>
    <property type="project" value="UniProtKB-SubCell"/>
</dbReference>
<comment type="cofactor">
    <cofactor evidence="11">
        <name>Ca(2+)</name>
        <dbReference type="ChEBI" id="CHEBI:29108"/>
    </cofactor>
    <text evidence="11">Binds 1 Ca(2+) ion per subunit.</text>
</comment>
<dbReference type="SUPFAM" id="SSF54897">
    <property type="entry name" value="Protease propeptides/inhibitors"/>
    <property type="match status" value="1"/>
</dbReference>
<feature type="chain" id="PRO_5001979648" description="tripeptidyl-peptidase II" evidence="12">
    <location>
        <begin position="22"/>
        <end position="582"/>
    </location>
</feature>
<keyword evidence="6 11" id="KW-0479">Metal-binding</keyword>
<evidence type="ECO:0000256" key="8">
    <source>
        <dbReference type="ARBA" id="ARBA00022825"/>
    </source>
</evidence>
<dbReference type="Proteomes" id="UP000039046">
    <property type="component" value="Unassembled WGS sequence"/>
</dbReference>
<feature type="domain" description="Peptidase S53" evidence="13">
    <location>
        <begin position="218"/>
        <end position="582"/>
    </location>
</feature>
<dbReference type="InterPro" id="IPR050819">
    <property type="entry name" value="Tripeptidyl-peptidase_I"/>
</dbReference>
<dbReference type="GO" id="GO:0046872">
    <property type="term" value="F:metal ion binding"/>
    <property type="evidence" value="ECO:0007669"/>
    <property type="project" value="UniProtKB-UniRule"/>
</dbReference>
<dbReference type="Pfam" id="PF00082">
    <property type="entry name" value="Peptidase_S8"/>
    <property type="match status" value="1"/>
</dbReference>
<evidence type="ECO:0000256" key="10">
    <source>
        <dbReference type="ARBA" id="ARBA00023145"/>
    </source>
</evidence>
<dbReference type="InterPro" id="IPR030400">
    <property type="entry name" value="Sedolisin_dom"/>
</dbReference>
<feature type="active site" description="Charge relay system" evidence="11">
    <location>
        <position position="294"/>
    </location>
</feature>
<reference evidence="14 15" key="1">
    <citation type="journal article" date="2015" name="Genome Announc.">
        <title>Draft Genome Sequence and Gene Annotation of the Entomopathogenic Fungus Verticillium hemipterigenum.</title>
        <authorList>
            <person name="Horn F."/>
            <person name="Habel A."/>
            <person name="Scharf D.H."/>
            <person name="Dworschak J."/>
            <person name="Brakhage A.A."/>
            <person name="Guthke R."/>
            <person name="Hertweck C."/>
            <person name="Linde J."/>
        </authorList>
    </citation>
    <scope>NUCLEOTIDE SEQUENCE [LARGE SCALE GENOMIC DNA]</scope>
</reference>
<comment type="subcellular location">
    <subcellularLocation>
        <location evidence="3">Secreted</location>
        <location evidence="3">Extracellular space</location>
    </subcellularLocation>
</comment>
<dbReference type="SUPFAM" id="SSF52743">
    <property type="entry name" value="Subtilisin-like"/>
    <property type="match status" value="1"/>
</dbReference>
<evidence type="ECO:0000313" key="15">
    <source>
        <dbReference type="Proteomes" id="UP000039046"/>
    </source>
</evidence>
<feature type="signal peptide" evidence="12">
    <location>
        <begin position="1"/>
        <end position="21"/>
    </location>
</feature>
<dbReference type="InterPro" id="IPR000209">
    <property type="entry name" value="Peptidase_S8/S53_dom"/>
</dbReference>
<organism evidence="14 15">
    <name type="scientific">[Torrubiella] hemipterigena</name>
    <dbReference type="NCBI Taxonomy" id="1531966"/>
    <lineage>
        <taxon>Eukaryota</taxon>
        <taxon>Fungi</taxon>
        <taxon>Dikarya</taxon>
        <taxon>Ascomycota</taxon>
        <taxon>Pezizomycotina</taxon>
        <taxon>Sordariomycetes</taxon>
        <taxon>Hypocreomycetidae</taxon>
        <taxon>Hypocreales</taxon>
        <taxon>Clavicipitaceae</taxon>
        <taxon>Clavicipitaceae incertae sedis</taxon>
        <taxon>'Torrubiella' clade</taxon>
    </lineage>
</organism>
<feature type="binding site" evidence="11">
    <location>
        <position position="562"/>
    </location>
    <ligand>
        <name>Ca(2+)</name>
        <dbReference type="ChEBI" id="CHEBI:29108"/>
    </ligand>
</feature>
<dbReference type="PANTHER" id="PTHR14218">
    <property type="entry name" value="PROTEASE S8 TRIPEPTIDYL PEPTIDASE I CLN2"/>
    <property type="match status" value="1"/>
</dbReference>
<comment type="catalytic activity">
    <reaction evidence="1">
        <text>Release of an N-terminal tripeptide from a polypeptide.</text>
        <dbReference type="EC" id="3.4.14.10"/>
    </reaction>
</comment>
<evidence type="ECO:0000256" key="3">
    <source>
        <dbReference type="ARBA" id="ARBA00004239"/>
    </source>
</evidence>
<evidence type="ECO:0000256" key="11">
    <source>
        <dbReference type="PROSITE-ProRule" id="PRU01032"/>
    </source>
</evidence>
<evidence type="ECO:0000256" key="7">
    <source>
        <dbReference type="ARBA" id="ARBA00022801"/>
    </source>
</evidence>
<dbReference type="GO" id="GO:0008240">
    <property type="term" value="F:tripeptidyl-peptidase activity"/>
    <property type="evidence" value="ECO:0007669"/>
    <property type="project" value="UniProtKB-EC"/>
</dbReference>
<dbReference type="PANTHER" id="PTHR14218:SF15">
    <property type="entry name" value="TRIPEPTIDYL-PEPTIDASE 1"/>
    <property type="match status" value="1"/>
</dbReference>
<keyword evidence="7 11" id="KW-0378">Hydrolase</keyword>
<dbReference type="HOGENOM" id="CLU_013783_3_0_1"/>
<dbReference type="AlphaFoldDB" id="A0A0A1TG01"/>
<feature type="binding site" evidence="11">
    <location>
        <position position="544"/>
    </location>
    <ligand>
        <name>Ca(2+)</name>
        <dbReference type="ChEBI" id="CHEBI:29108"/>
    </ligand>
</feature>
<evidence type="ECO:0000256" key="4">
    <source>
        <dbReference type="ARBA" id="ARBA00012462"/>
    </source>
</evidence>
<keyword evidence="10" id="KW-0865">Zymogen</keyword>
<dbReference type="Pfam" id="PF09286">
    <property type="entry name" value="Pro-kuma_activ"/>
    <property type="match status" value="1"/>
</dbReference>
<dbReference type="CDD" id="cd11377">
    <property type="entry name" value="Pro-peptidase_S53"/>
    <property type="match status" value="1"/>
</dbReference>
<evidence type="ECO:0000313" key="14">
    <source>
        <dbReference type="EMBL" id="CEJ87173.1"/>
    </source>
</evidence>
<evidence type="ECO:0000256" key="1">
    <source>
        <dbReference type="ARBA" id="ARBA00001910"/>
    </source>
</evidence>
<proteinExistence type="predicted"/>
<evidence type="ECO:0000256" key="9">
    <source>
        <dbReference type="ARBA" id="ARBA00022837"/>
    </source>
</evidence>
<evidence type="ECO:0000256" key="2">
    <source>
        <dbReference type="ARBA" id="ARBA00002451"/>
    </source>
</evidence>
<keyword evidence="12" id="KW-0732">Signal</keyword>
<dbReference type="EC" id="3.4.14.10" evidence="4"/>
<name>A0A0A1TG01_9HYPO</name>
<feature type="active site" description="Charge relay system" evidence="11">
    <location>
        <position position="499"/>
    </location>
</feature>
<dbReference type="InterPro" id="IPR036852">
    <property type="entry name" value="Peptidase_S8/S53_dom_sf"/>
</dbReference>